<name>A0A1H1QX40_9ACTN</name>
<proteinExistence type="predicted"/>
<sequence>MEPANDIATGHDTNVRADGRMNDSEPLGPVQEARRHADQVHSRLVELGATVATTESLTGGLLGVLLTEAPATSVTYRGGLIVYGTDTKNHMAGVDNDLLSKHGPVHPAVAEELAIGARERVDADYGVGITGVAGPGPQGGRPVGEVHVGIASAQGVSSHEHHFEGNRSEIRSAAAAAALADLAAELDRQLGFRES</sequence>
<protein>
    <submittedName>
        <fullName evidence="3">Competence/damage-inducible protein cinA</fullName>
    </submittedName>
</protein>
<keyword evidence="4" id="KW-1185">Reference proteome</keyword>
<evidence type="ECO:0000259" key="2">
    <source>
        <dbReference type="Pfam" id="PF02464"/>
    </source>
</evidence>
<dbReference type="STRING" id="117157.SAMN04489717_2187"/>
<dbReference type="AlphaFoldDB" id="A0A1H1QX40"/>
<accession>A0A1H1QX40</accession>
<evidence type="ECO:0000313" key="4">
    <source>
        <dbReference type="Proteomes" id="UP000198983"/>
    </source>
</evidence>
<feature type="domain" description="CinA C-terminal" evidence="2">
    <location>
        <begin position="36"/>
        <end position="184"/>
    </location>
</feature>
<reference evidence="3 4" key="1">
    <citation type="submission" date="2016-10" db="EMBL/GenBank/DDBJ databases">
        <authorList>
            <person name="de Groot N.N."/>
        </authorList>
    </citation>
    <scope>NUCLEOTIDE SEQUENCE [LARGE SCALE GENOMIC DNA]</scope>
    <source>
        <strain evidence="3 4">DSM 22024</strain>
    </source>
</reference>
<dbReference type="InterPro" id="IPR008136">
    <property type="entry name" value="CinA_C"/>
</dbReference>
<feature type="region of interest" description="Disordered" evidence="1">
    <location>
        <begin position="1"/>
        <end position="36"/>
    </location>
</feature>
<evidence type="ECO:0000256" key="1">
    <source>
        <dbReference type="SAM" id="MobiDB-lite"/>
    </source>
</evidence>
<gene>
    <name evidence="3" type="ORF">SAMN04489717_2187</name>
</gene>
<dbReference type="InterPro" id="IPR036653">
    <property type="entry name" value="CinA-like_C"/>
</dbReference>
<dbReference type="SUPFAM" id="SSF142433">
    <property type="entry name" value="CinA-like"/>
    <property type="match status" value="1"/>
</dbReference>
<dbReference type="Pfam" id="PF02464">
    <property type="entry name" value="CinA"/>
    <property type="match status" value="1"/>
</dbReference>
<dbReference type="Proteomes" id="UP000198983">
    <property type="component" value="Chromosome I"/>
</dbReference>
<organism evidence="3 4">
    <name type="scientific">Actinopolymorpha singaporensis</name>
    <dbReference type="NCBI Taxonomy" id="117157"/>
    <lineage>
        <taxon>Bacteria</taxon>
        <taxon>Bacillati</taxon>
        <taxon>Actinomycetota</taxon>
        <taxon>Actinomycetes</taxon>
        <taxon>Propionibacteriales</taxon>
        <taxon>Actinopolymorphaceae</taxon>
        <taxon>Actinopolymorpha</taxon>
    </lineage>
</organism>
<dbReference type="NCBIfam" id="TIGR00199">
    <property type="entry name" value="PncC_domain"/>
    <property type="match status" value="1"/>
</dbReference>
<feature type="compositionally biased region" description="Basic and acidic residues" evidence="1">
    <location>
        <begin position="13"/>
        <end position="23"/>
    </location>
</feature>
<dbReference type="Gene3D" id="3.90.950.20">
    <property type="entry name" value="CinA-like"/>
    <property type="match status" value="1"/>
</dbReference>
<dbReference type="EMBL" id="LT629732">
    <property type="protein sequence ID" value="SDS28088.1"/>
    <property type="molecule type" value="Genomic_DNA"/>
</dbReference>
<evidence type="ECO:0000313" key="3">
    <source>
        <dbReference type="EMBL" id="SDS28088.1"/>
    </source>
</evidence>